<gene>
    <name evidence="2" type="ORF">CORC01_04894</name>
</gene>
<accession>A0A1G4BEF4</accession>
<dbReference type="EMBL" id="MJBS01000033">
    <property type="protein sequence ID" value="OHE99758.1"/>
    <property type="molecule type" value="Genomic_DNA"/>
</dbReference>
<dbReference type="PANTHER" id="PTHR38167">
    <property type="entry name" value="C2H2-TYPE DOMAIN-CONTAINING PROTEIN"/>
    <property type="match status" value="1"/>
</dbReference>
<keyword evidence="3" id="KW-1185">Reference proteome</keyword>
<evidence type="ECO:0008006" key="4">
    <source>
        <dbReference type="Google" id="ProtNLM"/>
    </source>
</evidence>
<evidence type="ECO:0000313" key="2">
    <source>
        <dbReference type="EMBL" id="OHE99758.1"/>
    </source>
</evidence>
<evidence type="ECO:0000256" key="1">
    <source>
        <dbReference type="SAM" id="MobiDB-lite"/>
    </source>
</evidence>
<organism evidence="2 3">
    <name type="scientific">Colletotrichum orchidophilum</name>
    <dbReference type="NCBI Taxonomy" id="1209926"/>
    <lineage>
        <taxon>Eukaryota</taxon>
        <taxon>Fungi</taxon>
        <taxon>Dikarya</taxon>
        <taxon>Ascomycota</taxon>
        <taxon>Pezizomycotina</taxon>
        <taxon>Sordariomycetes</taxon>
        <taxon>Hypocreomycetidae</taxon>
        <taxon>Glomerellales</taxon>
        <taxon>Glomerellaceae</taxon>
        <taxon>Colletotrichum</taxon>
    </lineage>
</organism>
<name>A0A1G4BEF4_9PEZI</name>
<comment type="caution">
    <text evidence="2">The sequence shown here is derived from an EMBL/GenBank/DDBJ whole genome shotgun (WGS) entry which is preliminary data.</text>
</comment>
<evidence type="ECO:0000313" key="3">
    <source>
        <dbReference type="Proteomes" id="UP000176998"/>
    </source>
</evidence>
<sequence length="182" mass="20294">MADLQNRLQEASKEELSQVLVAVCGHATTRDHVESVLDYLDDKKKTATEAATNRRTRRQSTRASSEASQGSNQAVPKTVKRTIKMCKLCEKPYIEKENLSKSCFSHPGHWLLECEKDDHVWFEDLDKATEEFTSNPHALRIMSCCNAEKGFSKGCVNGKHVAMVVEAQSEASKSAEESSSDN</sequence>
<dbReference type="GeneID" id="34558051"/>
<dbReference type="RefSeq" id="XP_022476903.1">
    <property type="nucleotide sequence ID" value="XM_022616541.1"/>
</dbReference>
<proteinExistence type="predicted"/>
<dbReference type="AlphaFoldDB" id="A0A1G4BEF4"/>
<dbReference type="Proteomes" id="UP000176998">
    <property type="component" value="Unassembled WGS sequence"/>
</dbReference>
<reference evidence="2 3" key="1">
    <citation type="submission" date="2016-09" db="EMBL/GenBank/DDBJ databases">
        <authorList>
            <person name="Capua I."/>
            <person name="De Benedictis P."/>
            <person name="Joannis T."/>
            <person name="Lombin L.H."/>
            <person name="Cattoli G."/>
        </authorList>
    </citation>
    <scope>NUCLEOTIDE SEQUENCE [LARGE SCALE GENOMIC DNA]</scope>
    <source>
        <strain evidence="2 3">IMI 309357</strain>
    </source>
</reference>
<protein>
    <recommendedName>
        <fullName evidence="4">C2H2-type domain-containing protein</fullName>
    </recommendedName>
</protein>
<dbReference type="OrthoDB" id="4845601at2759"/>
<feature type="region of interest" description="Disordered" evidence="1">
    <location>
        <begin position="48"/>
        <end position="76"/>
    </location>
</feature>
<dbReference type="PANTHER" id="PTHR38167:SF1">
    <property type="entry name" value="C2H2-TYPE DOMAIN-CONTAINING PROTEIN"/>
    <property type="match status" value="1"/>
</dbReference>